<dbReference type="Pfam" id="PF10145">
    <property type="entry name" value="PhageMin_Tail"/>
    <property type="match status" value="1"/>
</dbReference>
<dbReference type="InterPro" id="IPR010090">
    <property type="entry name" value="Phage_tape_meas"/>
</dbReference>
<evidence type="ECO:0000256" key="2">
    <source>
        <dbReference type="ARBA" id="ARBA00022612"/>
    </source>
</evidence>
<dbReference type="EMBL" id="BK015953">
    <property type="protein sequence ID" value="DAF86790.1"/>
    <property type="molecule type" value="Genomic_DNA"/>
</dbReference>
<evidence type="ECO:0000313" key="6">
    <source>
        <dbReference type="EMBL" id="DAF86790.1"/>
    </source>
</evidence>
<evidence type="ECO:0000256" key="3">
    <source>
        <dbReference type="SAM" id="MobiDB-lite"/>
    </source>
</evidence>
<keyword evidence="4" id="KW-0812">Transmembrane</keyword>
<keyword evidence="4" id="KW-1133">Transmembrane helix</keyword>
<organism evidence="6">
    <name type="scientific">Siphoviridae sp. ctvuW5</name>
    <dbReference type="NCBI Taxonomy" id="2825725"/>
    <lineage>
        <taxon>Viruses</taxon>
        <taxon>Duplodnaviria</taxon>
        <taxon>Heunggongvirae</taxon>
        <taxon>Uroviricota</taxon>
        <taxon>Caudoviricetes</taxon>
    </lineage>
</organism>
<feature type="transmembrane region" description="Helical" evidence="4">
    <location>
        <begin position="702"/>
        <end position="722"/>
    </location>
</feature>
<name>A0A8S5TX57_9CAUD</name>
<feature type="region of interest" description="Disordered" evidence="3">
    <location>
        <begin position="474"/>
        <end position="509"/>
    </location>
</feature>
<proteinExistence type="predicted"/>
<protein>
    <submittedName>
        <fullName evidence="6">Putative tail length tape measure protein</fullName>
    </submittedName>
</protein>
<accession>A0A8S5TX57</accession>
<keyword evidence="1" id="KW-1245">Viral tail assembly</keyword>
<dbReference type="PANTHER" id="PTHR37813:SF1">
    <property type="entry name" value="FELS-2 PROPHAGE PROTEIN"/>
    <property type="match status" value="1"/>
</dbReference>
<dbReference type="NCBIfam" id="TIGR01760">
    <property type="entry name" value="tape_meas_TP901"/>
    <property type="match status" value="1"/>
</dbReference>
<feature type="compositionally biased region" description="Basic and acidic residues" evidence="3">
    <location>
        <begin position="476"/>
        <end position="509"/>
    </location>
</feature>
<reference evidence="6" key="1">
    <citation type="journal article" date="2021" name="Proc. Natl. Acad. Sci. U.S.A.">
        <title>A Catalog of Tens of Thousands of Viruses from Human Metagenomes Reveals Hidden Associations with Chronic Diseases.</title>
        <authorList>
            <person name="Tisza M.J."/>
            <person name="Buck C.B."/>
        </authorList>
    </citation>
    <scope>NUCLEOTIDE SEQUENCE</scope>
    <source>
        <strain evidence="6">CtvuW5</strain>
    </source>
</reference>
<dbReference type="PANTHER" id="PTHR37813">
    <property type="entry name" value="FELS-2 PROPHAGE PROTEIN"/>
    <property type="match status" value="1"/>
</dbReference>
<sequence>MSNIFTRLLLNIDGFNKNLYQAQKNLKGFAATSKGVFSGLTTFTSYAAAFVGISTSIHSAVTANMEFEKSLSSLRSLTGVSAQELNYFRTEAIRMGMDSTQSASQMVDAFKLIGSQMPELLKNKTALTQTAEAAVVLAEAAELDVPTATKALTGALNQMGASSSEAANYINILAAASQQGSADIPYLNKAIENAGGAASSTGVKFNELVAIIEAIAPKITDAASAGTNLRNIFLTLESSADQNLRPSVVGLSTAIDNLSKMNLDAVQLTKMFGKESVTAAIAILQEKDAFDELSQSIKDTNTAYDQAAINNDNLAGSIGKLQSSWISFINTMAGSNGYLKNAVDNLRDVVNWATRALAMTDEQKLKYDNRDNVSNAVKTMDLYVGQGMTPELAYKKTMADYTRTLFPDAQFVEKYRKEYEFAKAQTLNSGFGGKETKRIKQAKELYEIASEQKKVYELINTELKNHVDSIKQQSEAAKKAKEESEAAAKAAKEKAAAEEAARTAKEKTKSDWIAESNVNGWLNQQMSDRGKFEAIPGTVPIVKIPVSIDEEQIEEQLPQSPLEIKLKAKLIELDFTSSKISELTSLMSVANPIEQQQLQEQINIYKKYAESITGNQGIKDQINAMNDYQNAISSVESALSNLSGTFDSDSQNAFSYFANIIQGAAQAATAIMALIPVKKAEANANAEAAVTGAASSVASIPFVGAAMAVAAVAALIASMAAIPKFAKGGIIGGSSFYGDRLLARVNSGEMILNKEQQKSLYQMTSGENDINITSFKVRGDELFLVLKNYMKKTGKKL</sequence>
<evidence type="ECO:0000256" key="1">
    <source>
        <dbReference type="ARBA" id="ARBA00022465"/>
    </source>
</evidence>
<evidence type="ECO:0000259" key="5">
    <source>
        <dbReference type="Pfam" id="PF10145"/>
    </source>
</evidence>
<evidence type="ECO:0000256" key="4">
    <source>
        <dbReference type="SAM" id="Phobius"/>
    </source>
</evidence>
<keyword evidence="4" id="KW-0472">Membrane</keyword>
<dbReference type="GO" id="GO:0098003">
    <property type="term" value="P:viral tail assembly"/>
    <property type="evidence" value="ECO:0007669"/>
    <property type="project" value="UniProtKB-KW"/>
</dbReference>
<feature type="domain" description="Phage tail tape measure protein" evidence="5">
    <location>
        <begin position="90"/>
        <end position="308"/>
    </location>
</feature>
<keyword evidence="2" id="KW-1188">Viral release from host cell</keyword>